<evidence type="ECO:0000256" key="1">
    <source>
        <dbReference type="ARBA" id="ARBA00004571"/>
    </source>
</evidence>
<organism evidence="9 10">
    <name type="scientific">Reichenbachiella faecimaris</name>
    <dbReference type="NCBI Taxonomy" id="692418"/>
    <lineage>
        <taxon>Bacteria</taxon>
        <taxon>Pseudomonadati</taxon>
        <taxon>Bacteroidota</taxon>
        <taxon>Cytophagia</taxon>
        <taxon>Cytophagales</taxon>
        <taxon>Reichenbachiellaceae</taxon>
        <taxon>Reichenbachiella</taxon>
    </lineage>
</organism>
<name>A0A1W2G899_REIFA</name>
<evidence type="ECO:0000256" key="7">
    <source>
        <dbReference type="PROSITE-ProRule" id="PRU01360"/>
    </source>
</evidence>
<dbReference type="EMBL" id="FWYF01000001">
    <property type="protein sequence ID" value="SMD32831.1"/>
    <property type="molecule type" value="Genomic_DNA"/>
</dbReference>
<dbReference type="SUPFAM" id="SSF49464">
    <property type="entry name" value="Carboxypeptidase regulatory domain-like"/>
    <property type="match status" value="1"/>
</dbReference>
<dbReference type="InterPro" id="IPR039426">
    <property type="entry name" value="TonB-dep_rcpt-like"/>
</dbReference>
<reference evidence="9 10" key="1">
    <citation type="submission" date="2017-04" db="EMBL/GenBank/DDBJ databases">
        <authorList>
            <person name="Afonso C.L."/>
            <person name="Miller P.J."/>
            <person name="Scott M.A."/>
            <person name="Spackman E."/>
            <person name="Goraichik I."/>
            <person name="Dimitrov K.M."/>
            <person name="Suarez D.L."/>
            <person name="Swayne D.E."/>
        </authorList>
    </citation>
    <scope>NUCLEOTIDE SEQUENCE [LARGE SCALE GENOMIC DNA]</scope>
    <source>
        <strain evidence="9 10">DSM 26133</strain>
    </source>
</reference>
<dbReference type="Gene3D" id="2.40.170.20">
    <property type="entry name" value="TonB-dependent receptor, beta-barrel domain"/>
    <property type="match status" value="1"/>
</dbReference>
<evidence type="ECO:0000256" key="5">
    <source>
        <dbReference type="ARBA" id="ARBA00023136"/>
    </source>
</evidence>
<dbReference type="Gene3D" id="2.60.40.1120">
    <property type="entry name" value="Carboxypeptidase-like, regulatory domain"/>
    <property type="match status" value="1"/>
</dbReference>
<dbReference type="OrthoDB" id="9768177at2"/>
<evidence type="ECO:0000256" key="6">
    <source>
        <dbReference type="ARBA" id="ARBA00023237"/>
    </source>
</evidence>
<dbReference type="Gene3D" id="2.170.130.10">
    <property type="entry name" value="TonB-dependent receptor, plug domain"/>
    <property type="match status" value="1"/>
</dbReference>
<dbReference type="AlphaFoldDB" id="A0A1W2G899"/>
<dbReference type="PROSITE" id="PS52016">
    <property type="entry name" value="TONB_DEPENDENT_REC_3"/>
    <property type="match status" value="1"/>
</dbReference>
<accession>A0A1W2G899</accession>
<keyword evidence="6 7" id="KW-0998">Cell outer membrane</keyword>
<feature type="domain" description="TonB-dependent receptor plug" evidence="8">
    <location>
        <begin position="130"/>
        <end position="234"/>
    </location>
</feature>
<dbReference type="NCBIfam" id="TIGR04057">
    <property type="entry name" value="SusC_RagA_signa"/>
    <property type="match status" value="1"/>
</dbReference>
<dbReference type="GO" id="GO:0009279">
    <property type="term" value="C:cell outer membrane"/>
    <property type="evidence" value="ECO:0007669"/>
    <property type="project" value="UniProtKB-SubCell"/>
</dbReference>
<dbReference type="InterPro" id="IPR012910">
    <property type="entry name" value="Plug_dom"/>
</dbReference>
<comment type="similarity">
    <text evidence="7">Belongs to the TonB-dependent receptor family.</text>
</comment>
<keyword evidence="4 7" id="KW-0812">Transmembrane</keyword>
<dbReference type="SUPFAM" id="SSF56935">
    <property type="entry name" value="Porins"/>
    <property type="match status" value="1"/>
</dbReference>
<keyword evidence="3 7" id="KW-1134">Transmembrane beta strand</keyword>
<evidence type="ECO:0000256" key="3">
    <source>
        <dbReference type="ARBA" id="ARBA00022452"/>
    </source>
</evidence>
<keyword evidence="2 7" id="KW-0813">Transport</keyword>
<dbReference type="Pfam" id="PF07715">
    <property type="entry name" value="Plug"/>
    <property type="match status" value="1"/>
</dbReference>
<dbReference type="InterPro" id="IPR037066">
    <property type="entry name" value="Plug_dom_sf"/>
</dbReference>
<proteinExistence type="inferred from homology"/>
<dbReference type="InterPro" id="IPR023996">
    <property type="entry name" value="TonB-dep_OMP_SusC/RagA"/>
</dbReference>
<dbReference type="Pfam" id="PF13715">
    <property type="entry name" value="CarbopepD_reg_2"/>
    <property type="match status" value="1"/>
</dbReference>
<keyword evidence="10" id="KW-1185">Reference proteome</keyword>
<sequence>MKVYERKIYKMYKIRFLEMGRLIIVVLLVGLSLPAFSQQVIKGTVMSGDDNTTLPGVTIIKKGTGSGTTTDFDGNFSIEASANETLVFSYVGYMSQEKVVGDHMNWTITLEVDVSALEEVIVTGYSQKTKSEISASVVTLNSKDIQSSVTSSNLGSMLQGKIAGMTVNSASGAPGAAPDIRIRGITSINADKPPLFVIDGMIGGNYVPTNVETVTVLKDAAAIGLYGSRGAAGVVIITTKKSKSAIPEFSLSSRMALKEATRGNFSMMDGETLYDTQEKMWGDDRIGFLKLRPQDLRDQNFDWLDAGFQKALLQNYTFSVLGQTEKLKYVFDVDYFDEEGTFRKTDYERLNLHTNIGYSGSEIFSINTDVNVQYSKSNFEHYSWFEDAYWSLPWDNPYYEDGRTIFLNGSDYDPVAYPWYGQFRRNFLHSQESNKLSSSDLNTFWSTRMVLNITNWLSVETRTRLNSFNSRTDTYYSNNSHEGVANNGEITVRQSEGYGALSTHIIRASQDFGNHHIAGFIAHEGDIYNTQNIGVDAWNLSPGIEVLSGASTKQFIEGREFTSRGISYMGELTHGFKDKFFSTVVYRIDGSSNFASDKKYAAFPAASFAWVVSKESFLQNSSFVDLLKLRISYGLVGNDGSSAFDEMNEFPFLATYNISGQYNGQPAASPLSAGNDKLGWETTTMLNLGMDMSIIRRDLFMSIDVYNKNVDDMLFNRQLAFSGGIERRWENIGSMNNKGVEIALNYQKSFGEFRYEGSFNLSYNKNEITKITDTEDEQILSVNGVQQINKVGQEAFTWYMPKWLGVNSDNGAPMWEEIVYDNSGNEVERRVTSVYSEATFQPISSALPKFSGGFTNRFSYKGLSLSVLLTYQGGNKIYHSTREFVDADGANTGINFMNLIDGWSRWEKPGDQATHPVLERGDTDGSHFTSSRYIEDGDYVRIRNITLSYNLPKAAFAWAKIRSANLSVGVDNLHTFTEFSGVDADVNMTNLSYALPGMAYNKYPISKQYIVGLNIKF</sequence>
<dbReference type="Proteomes" id="UP000192472">
    <property type="component" value="Unassembled WGS sequence"/>
</dbReference>
<comment type="subcellular location">
    <subcellularLocation>
        <location evidence="1 7">Cell outer membrane</location>
        <topology evidence="1 7">Multi-pass membrane protein</topology>
    </subcellularLocation>
</comment>
<dbReference type="STRING" id="692418.SAMN04488029_1188"/>
<keyword evidence="5 7" id="KW-0472">Membrane</keyword>
<evidence type="ECO:0000256" key="2">
    <source>
        <dbReference type="ARBA" id="ARBA00022448"/>
    </source>
</evidence>
<dbReference type="InterPro" id="IPR036942">
    <property type="entry name" value="Beta-barrel_TonB_sf"/>
</dbReference>
<evidence type="ECO:0000259" key="8">
    <source>
        <dbReference type="Pfam" id="PF07715"/>
    </source>
</evidence>
<dbReference type="InterPro" id="IPR008969">
    <property type="entry name" value="CarboxyPept-like_regulatory"/>
</dbReference>
<gene>
    <name evidence="9" type="ORF">SAMN04488029_1188</name>
</gene>
<evidence type="ECO:0000313" key="9">
    <source>
        <dbReference type="EMBL" id="SMD32831.1"/>
    </source>
</evidence>
<evidence type="ECO:0000256" key="4">
    <source>
        <dbReference type="ARBA" id="ARBA00022692"/>
    </source>
</evidence>
<protein>
    <submittedName>
        <fullName evidence="9">TonB-linked outer membrane protein, SusC/RagA family</fullName>
    </submittedName>
</protein>
<dbReference type="InterPro" id="IPR023997">
    <property type="entry name" value="TonB-dep_OMP_SusC/RagA_CS"/>
</dbReference>
<dbReference type="NCBIfam" id="TIGR04056">
    <property type="entry name" value="OMP_RagA_SusC"/>
    <property type="match status" value="1"/>
</dbReference>
<evidence type="ECO:0000313" key="10">
    <source>
        <dbReference type="Proteomes" id="UP000192472"/>
    </source>
</evidence>